<dbReference type="GO" id="GO:0042602">
    <property type="term" value="F:riboflavin reductase (NADPH) activity"/>
    <property type="evidence" value="ECO:0007669"/>
    <property type="project" value="TreeGrafter"/>
</dbReference>
<accession>G0EQC0</accession>
<dbReference type="Gene3D" id="2.20.28.10">
    <property type="match status" value="2"/>
</dbReference>
<evidence type="ECO:0000313" key="7">
    <source>
        <dbReference type="EMBL" id="AEM20825.1"/>
    </source>
</evidence>
<dbReference type="Pfam" id="PF21349">
    <property type="entry name" value="RUBY_RBDX"/>
    <property type="match status" value="1"/>
</dbReference>
<dbReference type="HOGENOM" id="CLU_059021_4_1_12"/>
<organism evidence="7 8">
    <name type="scientific">Brachyspira intermedia (strain ATCC 51140 / PWS/A)</name>
    <name type="common">Serpulina intermedia</name>
    <dbReference type="NCBI Taxonomy" id="1045858"/>
    <lineage>
        <taxon>Bacteria</taxon>
        <taxon>Pseudomonadati</taxon>
        <taxon>Spirochaetota</taxon>
        <taxon>Spirochaetia</taxon>
        <taxon>Brachyspirales</taxon>
        <taxon>Brachyspiraceae</taxon>
        <taxon>Brachyspira</taxon>
    </lineage>
</organism>
<dbReference type="InterPro" id="IPR024935">
    <property type="entry name" value="Rubredoxin_dom"/>
</dbReference>
<dbReference type="OrthoDB" id="9799749at2"/>
<dbReference type="InterPro" id="IPR050268">
    <property type="entry name" value="NADH-dep_flavin_reductase"/>
</dbReference>
<dbReference type="PANTHER" id="PTHR30466">
    <property type="entry name" value="FLAVIN REDUCTASE"/>
    <property type="match status" value="1"/>
</dbReference>
<evidence type="ECO:0000256" key="3">
    <source>
        <dbReference type="ARBA" id="ARBA00022982"/>
    </source>
</evidence>
<keyword evidence="4" id="KW-0560">Oxidoreductase</keyword>
<dbReference type="CDD" id="cd00730">
    <property type="entry name" value="rubredoxin"/>
    <property type="match status" value="2"/>
</dbReference>
<dbReference type="InterPro" id="IPR012349">
    <property type="entry name" value="Split_barrel_FMN-bd"/>
</dbReference>
<keyword evidence="2" id="KW-0479">Metal-binding</keyword>
<dbReference type="Gene3D" id="2.30.110.10">
    <property type="entry name" value="Electron Transport, Fmn-binding Protein, Chain A"/>
    <property type="match status" value="1"/>
</dbReference>
<dbReference type="InterPro" id="IPR018527">
    <property type="entry name" value="Rubredoxin_Fe_BS"/>
</dbReference>
<keyword evidence="5" id="KW-0408">Iron</keyword>
<keyword evidence="3" id="KW-0249">Electron transport</keyword>
<evidence type="ECO:0000256" key="5">
    <source>
        <dbReference type="ARBA" id="ARBA00023004"/>
    </source>
</evidence>
<dbReference type="GO" id="GO:0005506">
    <property type="term" value="F:iron ion binding"/>
    <property type="evidence" value="ECO:0007669"/>
    <property type="project" value="InterPro"/>
</dbReference>
<dbReference type="SMART" id="SM00903">
    <property type="entry name" value="Flavin_Reduct"/>
    <property type="match status" value="1"/>
</dbReference>
<feature type="domain" description="Rubredoxin-like" evidence="6">
    <location>
        <begin position="176"/>
        <end position="216"/>
    </location>
</feature>
<dbReference type="RefSeq" id="WP_014486678.1">
    <property type="nucleotide sequence ID" value="NC_017243.1"/>
</dbReference>
<evidence type="ECO:0000256" key="1">
    <source>
        <dbReference type="ARBA" id="ARBA00022448"/>
    </source>
</evidence>
<dbReference type="InterPro" id="IPR048574">
    <property type="entry name" value="RUBY_RBDX"/>
</dbReference>
<feature type="domain" description="Rubredoxin-like" evidence="6">
    <location>
        <begin position="224"/>
        <end position="264"/>
    </location>
</feature>
<keyword evidence="8" id="KW-1185">Reference proteome</keyword>
<evidence type="ECO:0000313" key="8">
    <source>
        <dbReference type="Proteomes" id="UP000008522"/>
    </source>
</evidence>
<evidence type="ECO:0000256" key="4">
    <source>
        <dbReference type="ARBA" id="ARBA00023002"/>
    </source>
</evidence>
<reference evidence="7 8" key="1">
    <citation type="journal article" date="2011" name="BMC Genomics">
        <title>Complete genome sequence of Brachyspira intermedia reveals unique genomic features in Brachyspira species and phage-mediated horizontal gene transfer.</title>
        <authorList>
            <person name="Hafstrom T."/>
            <person name="Jansson D.S."/>
            <person name="Segerman B."/>
        </authorList>
    </citation>
    <scope>NUCLEOTIDE SEQUENCE [LARGE SCALE GENOMIC DNA]</scope>
    <source>
        <strain evidence="8">ATCC 51140 / PWS/A</strain>
    </source>
</reference>
<dbReference type="PROSITE" id="PS50903">
    <property type="entry name" value="RUBREDOXIN_LIKE"/>
    <property type="match status" value="2"/>
</dbReference>
<evidence type="ECO:0000259" key="6">
    <source>
        <dbReference type="PROSITE" id="PS50903"/>
    </source>
</evidence>
<dbReference type="AlphaFoldDB" id="G0EQC0"/>
<evidence type="ECO:0000256" key="2">
    <source>
        <dbReference type="ARBA" id="ARBA00022723"/>
    </source>
</evidence>
<gene>
    <name evidence="7" type="ordered locus">Bint_0191</name>
</gene>
<dbReference type="Pfam" id="PF00301">
    <property type="entry name" value="Rubredoxin"/>
    <property type="match status" value="1"/>
</dbReference>
<proteinExistence type="predicted"/>
<dbReference type="GO" id="GO:0010181">
    <property type="term" value="F:FMN binding"/>
    <property type="evidence" value="ECO:0007669"/>
    <property type="project" value="InterPro"/>
</dbReference>
<dbReference type="eggNOG" id="COG1773">
    <property type="taxonomic scope" value="Bacteria"/>
</dbReference>
<dbReference type="SUPFAM" id="SSF57802">
    <property type="entry name" value="Rubredoxin-like"/>
    <property type="match status" value="2"/>
</dbReference>
<dbReference type="Pfam" id="PF01613">
    <property type="entry name" value="Flavin_Reduct"/>
    <property type="match status" value="1"/>
</dbReference>
<dbReference type="KEGG" id="bip:Bint_0191"/>
<dbReference type="SUPFAM" id="SSF50475">
    <property type="entry name" value="FMN-binding split barrel"/>
    <property type="match status" value="1"/>
</dbReference>
<name>G0EQC0_BRAIP</name>
<dbReference type="InterPro" id="IPR002563">
    <property type="entry name" value="Flavin_Rdtase-like_dom"/>
</dbReference>
<sequence>MNDFALTKLSYGMYILTTMDNDKPVGCTINTSTQITATPTTIMISVNRNNYTNECIKKHGKFALSILSEKSDSTLIGGFGFRSSRDNNKFENVAYEMKEGLPVIKAANAYLVCKVVNSFEVYTHTIFIGELLDADIFDNQTASMTYAYYHNVVKGTTPPNASTANAYKKEDSNSNKAVYKCKTCGFEYKGDTPFEDLPEDWVCPICGEPKKNFVKVEPNKNKSSAVYKCRTCNHIYNGDIPFEDLPSDWKCPICGEPKSNFEKIS</sequence>
<keyword evidence="1" id="KW-0813">Transport</keyword>
<protein>
    <submittedName>
        <fullName evidence="7">Flavin reductase like domain containing protein</fullName>
    </submittedName>
</protein>
<dbReference type="PATRIC" id="fig|1045858.4.peg.190"/>
<dbReference type="PROSITE" id="PS00202">
    <property type="entry name" value="RUBREDOXIN"/>
    <property type="match status" value="2"/>
</dbReference>
<dbReference type="EMBL" id="CP002874">
    <property type="protein sequence ID" value="AEM20825.1"/>
    <property type="molecule type" value="Genomic_DNA"/>
</dbReference>
<dbReference type="InterPro" id="IPR024934">
    <property type="entry name" value="Rubredoxin-like_dom"/>
</dbReference>
<dbReference type="eggNOG" id="COG1853">
    <property type="taxonomic scope" value="Bacteria"/>
</dbReference>
<dbReference type="Proteomes" id="UP000008522">
    <property type="component" value="Chromosome"/>
</dbReference>
<dbReference type="PANTHER" id="PTHR30466:SF1">
    <property type="entry name" value="FMN REDUCTASE (NADH) RUTF"/>
    <property type="match status" value="1"/>
</dbReference>
<dbReference type="GeneID" id="44968750"/>